<dbReference type="SMART" id="SM00729">
    <property type="entry name" value="Elp3"/>
    <property type="match status" value="1"/>
</dbReference>
<proteinExistence type="inferred from homology"/>
<dbReference type="PANTHER" id="PTHR13932">
    <property type="entry name" value="COPROPORPHYRINIGEN III OXIDASE"/>
    <property type="match status" value="1"/>
</dbReference>
<accession>A0A1H9J5X5</accession>
<dbReference type="GO" id="GO:0051539">
    <property type="term" value="F:4 iron, 4 sulfur cluster binding"/>
    <property type="evidence" value="ECO:0007669"/>
    <property type="project" value="UniProtKB-UniRule"/>
</dbReference>
<keyword evidence="2" id="KW-0143">Chaperone</keyword>
<keyword evidence="2" id="KW-0963">Cytoplasm</keyword>
<keyword evidence="2" id="KW-0004">4Fe-4S</keyword>
<dbReference type="GO" id="GO:0004109">
    <property type="term" value="F:coproporphyrinogen oxidase activity"/>
    <property type="evidence" value="ECO:0007669"/>
    <property type="project" value="InterPro"/>
</dbReference>
<comment type="subcellular location">
    <subcellularLocation>
        <location evidence="2">Cytoplasm</location>
    </subcellularLocation>
</comment>
<dbReference type="CDD" id="cd01335">
    <property type="entry name" value="Radical_SAM"/>
    <property type="match status" value="1"/>
</dbReference>
<dbReference type="SFLD" id="SFLDG01065">
    <property type="entry name" value="anaerobic_coproporphyrinogen-I"/>
    <property type="match status" value="1"/>
</dbReference>
<dbReference type="Pfam" id="PF06969">
    <property type="entry name" value="HemN_C"/>
    <property type="match status" value="1"/>
</dbReference>
<keyword evidence="2" id="KW-0949">S-adenosyl-L-methionine</keyword>
<dbReference type="Proteomes" id="UP000199233">
    <property type="component" value="Unassembled WGS sequence"/>
</dbReference>
<dbReference type="GO" id="GO:0005737">
    <property type="term" value="C:cytoplasm"/>
    <property type="evidence" value="ECO:0007669"/>
    <property type="project" value="UniProtKB-SubCell"/>
</dbReference>
<evidence type="ECO:0000313" key="4">
    <source>
        <dbReference type="EMBL" id="SEQ82213.1"/>
    </source>
</evidence>
<keyword evidence="2" id="KW-0408">Iron</keyword>
<comment type="similarity">
    <text evidence="1">Belongs to the anaerobic coproporphyrinogen-III oxidase family. HemW subfamily.</text>
</comment>
<dbReference type="OrthoDB" id="9808022at2"/>
<dbReference type="SFLD" id="SFLDF00562">
    <property type="entry name" value="HemN-like__clustered_with_heat"/>
    <property type="match status" value="1"/>
</dbReference>
<dbReference type="Pfam" id="PF04055">
    <property type="entry name" value="Radical_SAM"/>
    <property type="match status" value="1"/>
</dbReference>
<evidence type="ECO:0000256" key="2">
    <source>
        <dbReference type="RuleBase" id="RU364116"/>
    </source>
</evidence>
<dbReference type="STRING" id="489703.SAMN04488038_11130"/>
<dbReference type="PROSITE" id="PS51918">
    <property type="entry name" value="RADICAL_SAM"/>
    <property type="match status" value="1"/>
</dbReference>
<organism evidence="4 5">
    <name type="scientific">Solimonas aquatica</name>
    <dbReference type="NCBI Taxonomy" id="489703"/>
    <lineage>
        <taxon>Bacteria</taxon>
        <taxon>Pseudomonadati</taxon>
        <taxon>Pseudomonadota</taxon>
        <taxon>Gammaproteobacteria</taxon>
        <taxon>Nevskiales</taxon>
        <taxon>Nevskiaceae</taxon>
        <taxon>Solimonas</taxon>
    </lineage>
</organism>
<keyword evidence="2" id="KW-0479">Metal-binding</keyword>
<evidence type="ECO:0000256" key="1">
    <source>
        <dbReference type="ARBA" id="ARBA00006100"/>
    </source>
</evidence>
<comment type="function">
    <text evidence="2">Probably acts as a heme chaperone, transferring heme to an unknown acceptor. Binds one molecule of heme per monomer, possibly covalently. Binds 1 [4Fe-4S] cluster. The cluster is coordinated with 3 cysteines and an exchangeable S-adenosyl-L-methionine.</text>
</comment>
<dbReference type="Gene3D" id="3.30.750.200">
    <property type="match status" value="1"/>
</dbReference>
<dbReference type="InterPro" id="IPR007197">
    <property type="entry name" value="rSAM"/>
</dbReference>
<dbReference type="SFLD" id="SFLDG01082">
    <property type="entry name" value="B12-binding_domain_containing"/>
    <property type="match status" value="1"/>
</dbReference>
<sequence length="387" mass="42351">MSLPASGPRAEALPLSLYLHFPWCVQKCPYCDFNSHGLRETLPEEAYVDALLRDLDYELSQAPEARPLVSIFMGGGTPSLFSERAIGRLLEAVARRLRFAPDIEITLEANPGTAEAARFAGYAAAGINRLSIGVQSLDDAMLKRLGRIHDSAEVRRAVDMARAAGIANFNLDLMFALPEQTPAQALGDLRAAIALQPTHLSYYQLTLEPNTEFAARPPPLPDEDSAWQMQEQAQSLLAGAGYAQYEVSAYAQEGRRARHNLNYWQFGDYLGIGAGAHGKRSLAEGVQRRARHKHPKTYLAQAGGPGAIQEQRTVGAQDLPFEFLMNALRLNAGFAIADYEARTGLRWAALAPAQTAQARGLIEESQGRVRPTALGHRHLNGLLQLFL</sequence>
<evidence type="ECO:0000313" key="5">
    <source>
        <dbReference type="Proteomes" id="UP000199233"/>
    </source>
</evidence>
<evidence type="ECO:0000259" key="3">
    <source>
        <dbReference type="PROSITE" id="PS51918"/>
    </source>
</evidence>
<dbReference type="SUPFAM" id="SSF102114">
    <property type="entry name" value="Radical SAM enzymes"/>
    <property type="match status" value="1"/>
</dbReference>
<dbReference type="InterPro" id="IPR004559">
    <property type="entry name" value="HemW-like"/>
</dbReference>
<dbReference type="GO" id="GO:0046872">
    <property type="term" value="F:metal ion binding"/>
    <property type="evidence" value="ECO:0007669"/>
    <property type="project" value="UniProtKB-UniRule"/>
</dbReference>
<dbReference type="InterPro" id="IPR058240">
    <property type="entry name" value="rSAM_sf"/>
</dbReference>
<keyword evidence="5" id="KW-1185">Reference proteome</keyword>
<dbReference type="GO" id="GO:0006779">
    <property type="term" value="P:porphyrin-containing compound biosynthetic process"/>
    <property type="evidence" value="ECO:0007669"/>
    <property type="project" value="InterPro"/>
</dbReference>
<dbReference type="InterPro" id="IPR010723">
    <property type="entry name" value="HemN_C"/>
</dbReference>
<name>A0A1H9J5X5_9GAMM</name>
<dbReference type="InterPro" id="IPR034505">
    <property type="entry name" value="Coproporphyrinogen-III_oxidase"/>
</dbReference>
<gene>
    <name evidence="4" type="ORF">SAMN04488038_11130</name>
</gene>
<dbReference type="EMBL" id="FOFS01000011">
    <property type="protein sequence ID" value="SEQ82213.1"/>
    <property type="molecule type" value="Genomic_DNA"/>
</dbReference>
<dbReference type="NCBIfam" id="TIGR00539">
    <property type="entry name" value="hemN_rel"/>
    <property type="match status" value="1"/>
</dbReference>
<dbReference type="AlphaFoldDB" id="A0A1H9J5X5"/>
<dbReference type="SFLD" id="SFLDS00029">
    <property type="entry name" value="Radical_SAM"/>
    <property type="match status" value="1"/>
</dbReference>
<keyword evidence="2" id="KW-0349">Heme</keyword>
<dbReference type="RefSeq" id="WP_093287422.1">
    <property type="nucleotide sequence ID" value="NZ_FOFS01000011.1"/>
</dbReference>
<protein>
    <recommendedName>
        <fullName evidence="2">Heme chaperone HemW</fullName>
    </recommendedName>
</protein>
<dbReference type="InterPro" id="IPR006638">
    <property type="entry name" value="Elp3/MiaA/NifB-like_rSAM"/>
</dbReference>
<reference evidence="4 5" key="1">
    <citation type="submission" date="2016-10" db="EMBL/GenBank/DDBJ databases">
        <authorList>
            <person name="de Groot N.N."/>
        </authorList>
    </citation>
    <scope>NUCLEOTIDE SEQUENCE [LARGE SCALE GENOMIC DNA]</scope>
    <source>
        <strain evidence="4 5">DSM 25927</strain>
    </source>
</reference>
<feature type="domain" description="Radical SAM core" evidence="3">
    <location>
        <begin position="9"/>
        <end position="243"/>
    </location>
</feature>
<dbReference type="PANTHER" id="PTHR13932:SF5">
    <property type="entry name" value="RADICAL S-ADENOSYL METHIONINE DOMAIN-CONTAINING PROTEIN 1, MITOCHONDRIAL"/>
    <property type="match status" value="1"/>
</dbReference>
<keyword evidence="2" id="KW-0411">Iron-sulfur</keyword>
<dbReference type="SFLD" id="SFLDF00288">
    <property type="entry name" value="HemN-like__clustered_with_nucl"/>
    <property type="match status" value="1"/>
</dbReference>